<organism evidence="2 3">
    <name type="scientific">Variovorax ginsengisoli</name>
    <dbReference type="NCBI Taxonomy" id="363844"/>
    <lineage>
        <taxon>Bacteria</taxon>
        <taxon>Pseudomonadati</taxon>
        <taxon>Pseudomonadota</taxon>
        <taxon>Betaproteobacteria</taxon>
        <taxon>Burkholderiales</taxon>
        <taxon>Comamonadaceae</taxon>
        <taxon>Variovorax</taxon>
    </lineage>
</organism>
<dbReference type="Proteomes" id="UP001226867">
    <property type="component" value="Unassembled WGS sequence"/>
</dbReference>
<evidence type="ECO:0008006" key="4">
    <source>
        <dbReference type="Google" id="ProtNLM"/>
    </source>
</evidence>
<sequence>MIRWLLALSALLLGACAPFHLPLAPESRARIAEVDVRVVVAQESFMFSAQPPGVSAAAGGGLIAALIDASIQQSRQKAMSAEVQATVGPLLDFDYRAEAGQALKGIGSNGAFPFKIRSAQVLAGMPMKKDHEATIAATRGGSAYMVLMVYYALEPGLGAFTTRTTATLWQDGNPEPSYRASAIFQAPLVAGSRAEVLQRLTAQDGALLRSTMQASMSETLRMVVLDIVSPPEPAKGATSKAKPLRLNFNGTWVPLDGVEIEAKPERTILRDQAGVLYSLAERTP</sequence>
<dbReference type="RefSeq" id="WP_307690883.1">
    <property type="nucleotide sequence ID" value="NZ_JAUSRO010000010.1"/>
</dbReference>
<dbReference type="PROSITE" id="PS51257">
    <property type="entry name" value="PROKAR_LIPOPROTEIN"/>
    <property type="match status" value="1"/>
</dbReference>
<evidence type="ECO:0000256" key="1">
    <source>
        <dbReference type="SAM" id="SignalP"/>
    </source>
</evidence>
<protein>
    <recommendedName>
        <fullName evidence="4">Lipoprotein</fullName>
    </recommendedName>
</protein>
<feature type="signal peptide" evidence="1">
    <location>
        <begin position="1"/>
        <end position="20"/>
    </location>
</feature>
<reference evidence="2 3" key="1">
    <citation type="submission" date="2023-07" db="EMBL/GenBank/DDBJ databases">
        <title>Sorghum-associated microbial communities from plants grown in Nebraska, USA.</title>
        <authorList>
            <person name="Schachtman D."/>
        </authorList>
    </citation>
    <scope>NUCLEOTIDE SEQUENCE [LARGE SCALE GENOMIC DNA]</scope>
    <source>
        <strain evidence="2 3">DS1607</strain>
    </source>
</reference>
<name>A0ABT9SBF4_9BURK</name>
<proteinExistence type="predicted"/>
<evidence type="ECO:0000313" key="2">
    <source>
        <dbReference type="EMBL" id="MDP9901096.1"/>
    </source>
</evidence>
<accession>A0ABT9SBF4</accession>
<gene>
    <name evidence="2" type="ORF">J2W36_003362</name>
</gene>
<comment type="caution">
    <text evidence="2">The sequence shown here is derived from an EMBL/GenBank/DDBJ whole genome shotgun (WGS) entry which is preliminary data.</text>
</comment>
<evidence type="ECO:0000313" key="3">
    <source>
        <dbReference type="Proteomes" id="UP001226867"/>
    </source>
</evidence>
<keyword evidence="1" id="KW-0732">Signal</keyword>
<dbReference type="EMBL" id="JAUSRO010000010">
    <property type="protein sequence ID" value="MDP9901096.1"/>
    <property type="molecule type" value="Genomic_DNA"/>
</dbReference>
<feature type="chain" id="PRO_5046352508" description="Lipoprotein" evidence="1">
    <location>
        <begin position="21"/>
        <end position="284"/>
    </location>
</feature>
<keyword evidence="3" id="KW-1185">Reference proteome</keyword>